<reference evidence="2" key="1">
    <citation type="journal article" date="2019" name="PLoS Negl. Trop. Dis.">
        <title>Revisiting the worldwide diversity of Leptospira species in the environment.</title>
        <authorList>
            <person name="Vincent A.T."/>
            <person name="Schiettekatte O."/>
            <person name="Bourhy P."/>
            <person name="Veyrier F.J."/>
            <person name="Picardeau M."/>
        </authorList>
    </citation>
    <scope>NUCLEOTIDE SEQUENCE [LARGE SCALE GENOMIC DNA]</scope>
    <source>
        <strain evidence="2">201702476</strain>
    </source>
</reference>
<dbReference type="Pfam" id="PF07995">
    <property type="entry name" value="GSDH"/>
    <property type="match status" value="1"/>
</dbReference>
<dbReference type="InterPro" id="IPR011042">
    <property type="entry name" value="6-blade_b-propeller_TolB-like"/>
</dbReference>
<dbReference type="PANTHER" id="PTHR19328:SF75">
    <property type="entry name" value="ALDOSE SUGAR DEHYDROGENASE YLII"/>
    <property type="match status" value="1"/>
</dbReference>
<dbReference type="EMBL" id="RQGD01000002">
    <property type="protein sequence ID" value="TGL63826.1"/>
    <property type="molecule type" value="Genomic_DNA"/>
</dbReference>
<organism evidence="2 3">
    <name type="scientific">Leptospira ognonensis</name>
    <dbReference type="NCBI Taxonomy" id="2484945"/>
    <lineage>
        <taxon>Bacteria</taxon>
        <taxon>Pseudomonadati</taxon>
        <taxon>Spirochaetota</taxon>
        <taxon>Spirochaetia</taxon>
        <taxon>Leptospirales</taxon>
        <taxon>Leptospiraceae</taxon>
        <taxon>Leptospira</taxon>
    </lineage>
</organism>
<sequence>MKPFFTILAFFSLLNLYHCDLIGSKIVKLLTKKFETEDKVFKSNPVFIGSDEKREKILISLSEVTTASEPTDIQFPPNEPRFMFIAEKKGDLILFDRKDQKKRIVISIPVTSGSELGLLGLAFHPNYPTEPLVYLNYTNEVNGNESSIISEWKVSSPSDFANFKIGNERILLQVGQPYPNHNAGQLAFGKDKMLYIGFGDGGLRGDPKKNGQNKKTILGSVLRIDPKADVINNKPYTIPSDNPFINDSTYLPEMFAIGLRNPWRYSFAPDGRLLMADVGQDKYEEVDIIEAGKNYGWNITEGNHCYDGKCDLSLYAPPIYEYGREEGQSITGGYVYLGSEIPSLKNKYVFGDFISGRIWAFDLPNGSEQVTNVFTLGKWNVLISTFGRDSQGDVFLGDYQSGKIFKLITKAK</sequence>
<protein>
    <submittedName>
        <fullName evidence="2">Dehydrogenase</fullName>
    </submittedName>
</protein>
<evidence type="ECO:0000313" key="3">
    <source>
        <dbReference type="Proteomes" id="UP000297693"/>
    </source>
</evidence>
<dbReference type="RefSeq" id="WP_135621324.1">
    <property type="nucleotide sequence ID" value="NZ_RQGD01000002.1"/>
</dbReference>
<evidence type="ECO:0000259" key="1">
    <source>
        <dbReference type="Pfam" id="PF07995"/>
    </source>
</evidence>
<feature type="domain" description="Glucose/Sorbosone dehydrogenase" evidence="1">
    <location>
        <begin position="69"/>
        <end position="379"/>
    </location>
</feature>
<comment type="caution">
    <text evidence="2">The sequence shown here is derived from an EMBL/GenBank/DDBJ whole genome shotgun (WGS) entry which is preliminary data.</text>
</comment>
<accession>A0A4R9KCK6</accession>
<dbReference type="Proteomes" id="UP000297693">
    <property type="component" value="Unassembled WGS sequence"/>
</dbReference>
<dbReference type="InterPro" id="IPR012938">
    <property type="entry name" value="Glc/Sorbosone_DH"/>
</dbReference>
<dbReference type="InterPro" id="IPR011041">
    <property type="entry name" value="Quinoprot_gluc/sorb_DH_b-prop"/>
</dbReference>
<dbReference type="SUPFAM" id="SSF50952">
    <property type="entry name" value="Soluble quinoprotein glucose dehydrogenase"/>
    <property type="match status" value="1"/>
</dbReference>
<gene>
    <name evidence="2" type="ORF">EHQ58_00200</name>
</gene>
<keyword evidence="3" id="KW-1185">Reference proteome</keyword>
<dbReference type="Gene3D" id="2.120.10.30">
    <property type="entry name" value="TolB, C-terminal domain"/>
    <property type="match status" value="1"/>
</dbReference>
<dbReference type="PANTHER" id="PTHR19328">
    <property type="entry name" value="HEDGEHOG-INTERACTING PROTEIN"/>
    <property type="match status" value="1"/>
</dbReference>
<name>A0A4R9KCK6_9LEPT</name>
<evidence type="ECO:0000313" key="2">
    <source>
        <dbReference type="EMBL" id="TGL63826.1"/>
    </source>
</evidence>
<dbReference type="AlphaFoldDB" id="A0A4R9KCK6"/>
<dbReference type="OrthoDB" id="9770043at2"/>
<proteinExistence type="predicted"/>